<proteinExistence type="predicted"/>
<keyword evidence="2" id="KW-1185">Reference proteome</keyword>
<sequence length="555" mass="62723">MEDKRGATFVAFSSCQNTQIFSLPFPFLLLSLLSTHILPSSYMSPQPLCSSAAEPPPLSSSFVGDSSLVVWFRFAVVGMELLCMIGSPEVEIYIGDDYGLAMSILESFPKLAQNSDEKGRTAFYLLAQKSKSFRSGSFYYAHNYMSGSIILSVHFLAVLTYSGFIPSMAYQSKKVNSSKPKGFRTSIVTGFRTVFKAYRRTRRIYDEKQKHAFALELGKRLVKEETEWGQYLDDRMGSPIVEATEKGIIELVNEILGKFPEAAFSFDKNSRVPASASSQNDKGKNILHIAVEQKDWNIYDLLRKIELRDGMLVGDVDNHGNTILHLAAKLGATSFRSIQRGYLYQMMWDVCWFKHVSYDSPPHVWNLRNSDGETAKEVFEKEHSEIREKAEKTVKDMNNSLMLIVALIGTVNYAALFTPPGGYRQSEKDPSYGLLVFLTDDMRMYYLHIFCGLLAAFVAFATMFSIQSCPFRCNDFYLDLPLRLLLAMTSFMLSVVFTALASRQVFLLERLHFPLGQYNTFGCLLAATIFILGSIDGSFLLLYYLSFMLKLELLS</sequence>
<reference evidence="1" key="1">
    <citation type="submission" date="2022-02" db="EMBL/GenBank/DDBJ databases">
        <title>Plant Genome Project.</title>
        <authorList>
            <person name="Zhang R.-G."/>
        </authorList>
    </citation>
    <scope>NUCLEOTIDE SEQUENCE</scope>
    <source>
        <strain evidence="1">AT1</strain>
    </source>
</reference>
<protein>
    <submittedName>
        <fullName evidence="1">Uncharacterized protein</fullName>
    </submittedName>
</protein>
<comment type="caution">
    <text evidence="1">The sequence shown here is derived from an EMBL/GenBank/DDBJ whole genome shotgun (WGS) entry which is preliminary data.</text>
</comment>
<name>A0ACC0N9R8_RHOML</name>
<gene>
    <name evidence="1" type="ORF">RHMOL_Rhmol06G0055400</name>
</gene>
<organism evidence="1 2">
    <name type="scientific">Rhododendron molle</name>
    <name type="common">Chinese azalea</name>
    <name type="synonym">Azalea mollis</name>
    <dbReference type="NCBI Taxonomy" id="49168"/>
    <lineage>
        <taxon>Eukaryota</taxon>
        <taxon>Viridiplantae</taxon>
        <taxon>Streptophyta</taxon>
        <taxon>Embryophyta</taxon>
        <taxon>Tracheophyta</taxon>
        <taxon>Spermatophyta</taxon>
        <taxon>Magnoliopsida</taxon>
        <taxon>eudicotyledons</taxon>
        <taxon>Gunneridae</taxon>
        <taxon>Pentapetalae</taxon>
        <taxon>asterids</taxon>
        <taxon>Ericales</taxon>
        <taxon>Ericaceae</taxon>
        <taxon>Ericoideae</taxon>
        <taxon>Rhodoreae</taxon>
        <taxon>Rhododendron</taxon>
    </lineage>
</organism>
<dbReference type="Proteomes" id="UP001062846">
    <property type="component" value="Chromosome 6"/>
</dbReference>
<dbReference type="EMBL" id="CM046393">
    <property type="protein sequence ID" value="KAI8549824.1"/>
    <property type="molecule type" value="Genomic_DNA"/>
</dbReference>
<evidence type="ECO:0000313" key="2">
    <source>
        <dbReference type="Proteomes" id="UP001062846"/>
    </source>
</evidence>
<accession>A0ACC0N9R8</accession>
<evidence type="ECO:0000313" key="1">
    <source>
        <dbReference type="EMBL" id="KAI8549824.1"/>
    </source>
</evidence>